<feature type="compositionally biased region" description="Basic and acidic residues" evidence="1">
    <location>
        <begin position="16"/>
        <end position="25"/>
    </location>
</feature>
<gene>
    <name evidence="2" type="ORF">AK812_SmicGene7985</name>
</gene>
<feature type="region of interest" description="Disordered" evidence="1">
    <location>
        <begin position="385"/>
        <end position="436"/>
    </location>
</feature>
<feature type="compositionally biased region" description="Low complexity" evidence="1">
    <location>
        <begin position="46"/>
        <end position="59"/>
    </location>
</feature>
<accession>A0A1Q9EM76</accession>
<dbReference type="OrthoDB" id="444307at2759"/>
<dbReference type="Proteomes" id="UP000186817">
    <property type="component" value="Unassembled WGS sequence"/>
</dbReference>
<reference evidence="2 3" key="1">
    <citation type="submission" date="2016-02" db="EMBL/GenBank/DDBJ databases">
        <title>Genome analysis of coral dinoflagellate symbionts highlights evolutionary adaptations to a symbiotic lifestyle.</title>
        <authorList>
            <person name="Aranda M."/>
            <person name="Li Y."/>
            <person name="Liew Y.J."/>
            <person name="Baumgarten S."/>
            <person name="Simakov O."/>
            <person name="Wilson M."/>
            <person name="Piel J."/>
            <person name="Ashoor H."/>
            <person name="Bougouffa S."/>
            <person name="Bajic V.B."/>
            <person name="Ryu T."/>
            <person name="Ravasi T."/>
            <person name="Bayer T."/>
            <person name="Micklem G."/>
            <person name="Kim H."/>
            <person name="Bhak J."/>
            <person name="Lajeunesse T.C."/>
            <person name="Voolstra C.R."/>
        </authorList>
    </citation>
    <scope>NUCLEOTIDE SEQUENCE [LARGE SCALE GENOMIC DNA]</scope>
    <source>
        <strain evidence="2 3">CCMP2467</strain>
    </source>
</reference>
<evidence type="ECO:0000256" key="1">
    <source>
        <dbReference type="SAM" id="MobiDB-lite"/>
    </source>
</evidence>
<keyword evidence="3" id="KW-1185">Reference proteome</keyword>
<organism evidence="2 3">
    <name type="scientific">Symbiodinium microadriaticum</name>
    <name type="common">Dinoflagellate</name>
    <name type="synonym">Zooxanthella microadriatica</name>
    <dbReference type="NCBI Taxonomy" id="2951"/>
    <lineage>
        <taxon>Eukaryota</taxon>
        <taxon>Sar</taxon>
        <taxon>Alveolata</taxon>
        <taxon>Dinophyceae</taxon>
        <taxon>Suessiales</taxon>
        <taxon>Symbiodiniaceae</taxon>
        <taxon>Symbiodinium</taxon>
    </lineage>
</organism>
<name>A0A1Q9EM76_SYMMI</name>
<evidence type="ECO:0000313" key="3">
    <source>
        <dbReference type="Proteomes" id="UP000186817"/>
    </source>
</evidence>
<feature type="compositionally biased region" description="Acidic residues" evidence="1">
    <location>
        <begin position="352"/>
        <end position="373"/>
    </location>
</feature>
<feature type="region of interest" description="Disordered" evidence="1">
    <location>
        <begin position="1"/>
        <end position="101"/>
    </location>
</feature>
<protein>
    <submittedName>
        <fullName evidence="2">Uncharacterized protein</fullName>
    </submittedName>
</protein>
<evidence type="ECO:0000313" key="2">
    <source>
        <dbReference type="EMBL" id="OLQ08488.1"/>
    </source>
</evidence>
<sequence>MGKSVPAVMKKKKALPKKEATEPKAKAKSKATATVKAKAKAKSKSRSAPAPAESSKASKCTAVANPAPAPSIRSTKSKKSQKSVIKGSVKGANKPGQKKWSPCAVCARTPQDLPDDERWGAVDSAGNAVGDGCALCMTTVLEGWPNETWVEFQEIYHNPEEKVRKPAFKAARAVRKKLGIMSFRWSPPSSVTSSVCRARKVFCDVGFLSEAEVLKYFKVTAKQLGLTMSSLQLEDRREPLRGYYVSLAGVPANVVDALRRVRLSWKVKVEHSALRLQPEWQIRQEQGALLFQHFSDQQLEKADTKVRTVNRAKLVSFESLSLKGQSIVQEAVAVAAAALVTGQSLGQRAEEAAADEQADDQEGEEGEEEVMEDDLELHPDTLLPASFRAAPSHGDAFMEDGAEAPKKKRRAAKAKAEAADEEEDDDGVMDSGSSDVPQWMQKDTCLQKVIGKLGKVPKCFTALDPQKNLDPTKSPVGRQLRGAMPARAILQSMEAQSQKEASLLSSRLRLLEHVEALAHTPIASMTRAQVRAHVTAVVDDSLQVPSSLKVRLLERWADDLFFDMAELKDASSAEFKKVLDAYMITVCAFIPPPEDMEITDLNLTAAVLWEAGKEEVDYKAKIGSTTQEERAKMLAETQQACADAVMEGLFCDIFVKMVKDVHLHKDKLLRVLSCFLQNYTDEERELLDNKEALQSVYDRFRDASFALVALLCPEPDYLGSTATHVNNLMKYRGSNVFETTVRDHLVRKGDKENPNLWTKWYDDFLAKGEETSKLWPKLKEVHVSLDSMMASDEPLTFDVARLVTIVQDLPQMKKSMRPGVCKDAFQKLLSVLKSFVTAVVKTKAGEISLGTSAVTALQAGVALFPEDANMTRLGEHLQKFRKNSEKEMALTELLNICKSYPKDYQAPMQGNIGPFLDAWKACPTDMKNALQGPDLDVLNSAICWIYRVVADLFRATRLLC</sequence>
<dbReference type="AlphaFoldDB" id="A0A1Q9EM76"/>
<proteinExistence type="predicted"/>
<comment type="caution">
    <text evidence="2">The sequence shown here is derived from an EMBL/GenBank/DDBJ whole genome shotgun (WGS) entry which is preliminary data.</text>
</comment>
<feature type="compositionally biased region" description="Acidic residues" evidence="1">
    <location>
        <begin position="419"/>
        <end position="428"/>
    </location>
</feature>
<feature type="region of interest" description="Disordered" evidence="1">
    <location>
        <begin position="348"/>
        <end position="373"/>
    </location>
</feature>
<dbReference type="EMBL" id="LSRX01000116">
    <property type="protein sequence ID" value="OLQ08488.1"/>
    <property type="molecule type" value="Genomic_DNA"/>
</dbReference>